<dbReference type="GO" id="GO:0032511">
    <property type="term" value="P:late endosome to vacuole transport via multivesicular body sorting pathway"/>
    <property type="evidence" value="ECO:0007669"/>
    <property type="project" value="TreeGrafter"/>
</dbReference>
<keyword evidence="3" id="KW-0813">Transport</keyword>
<dbReference type="InterPro" id="IPR005024">
    <property type="entry name" value="Snf7_fam"/>
</dbReference>
<name>B9WB14_CANDC</name>
<proteinExistence type="inferred from homology"/>
<dbReference type="KEGG" id="cdu:CD36_18060"/>
<evidence type="ECO:0000256" key="6">
    <source>
        <dbReference type="ARBA" id="ARBA00023136"/>
    </source>
</evidence>
<comment type="subcellular location">
    <subcellularLocation>
        <location evidence="1">Endosome membrane</location>
    </subcellularLocation>
</comment>
<reference evidence="10 11" key="1">
    <citation type="journal article" date="2009" name="Genome Res.">
        <title>Comparative genomics of the fungal pathogens Candida dubliniensis and Candida albicans.</title>
        <authorList>
            <person name="Jackson A.P."/>
            <person name="Gamble J.A."/>
            <person name="Yeomans T."/>
            <person name="Moran G.P."/>
            <person name="Saunders D."/>
            <person name="Harris D."/>
            <person name="Aslett M."/>
            <person name="Barrell J.F."/>
            <person name="Butler G."/>
            <person name="Citiulo F."/>
            <person name="Coleman D.C."/>
            <person name="de Groot P.W.J."/>
            <person name="Goodwin T.J."/>
            <person name="Quail M.A."/>
            <person name="McQuillan J."/>
            <person name="Munro C.A."/>
            <person name="Pain A."/>
            <person name="Poulter R.T."/>
            <person name="Rajandream M.A."/>
            <person name="Renauld H."/>
            <person name="Spiering M.J."/>
            <person name="Tivey A."/>
            <person name="Gow N.A.R."/>
            <person name="Barrell B."/>
            <person name="Sullivan D.J."/>
            <person name="Berriman M."/>
        </authorList>
    </citation>
    <scope>NUCLEOTIDE SEQUENCE [LARGE SCALE GENOMIC DNA]</scope>
    <source>
        <strain evidence="11">CD36 / ATCC MYA-646 / CBS 7987 / NCPF 3949 / NRRL Y-17841</strain>
    </source>
</reference>
<keyword evidence="11" id="KW-1185">Reference proteome</keyword>
<gene>
    <name evidence="9" type="ordered locus">Cd36_18060</name>
    <name evidence="10" type="ORF">CD36_18060</name>
</gene>
<dbReference type="GeneID" id="8045842"/>
<evidence type="ECO:0000256" key="7">
    <source>
        <dbReference type="SAM" id="Coils"/>
    </source>
</evidence>
<protein>
    <submittedName>
        <fullName evidence="10">Vacuolar protein sorting protein, putative</fullName>
    </submittedName>
</protein>
<comment type="similarity">
    <text evidence="2">Belongs to the SNF7 family.</text>
</comment>
<dbReference type="PANTHER" id="PTHR22761:SF5">
    <property type="entry name" value="CHARGED MULTIVESICULAR BODY PROTEIN 6"/>
    <property type="match status" value="1"/>
</dbReference>
<dbReference type="GO" id="GO:0015031">
    <property type="term" value="P:protein transport"/>
    <property type="evidence" value="ECO:0007669"/>
    <property type="project" value="UniProtKB-KW"/>
</dbReference>
<dbReference type="AlphaFoldDB" id="B9WB14"/>
<dbReference type="Gene3D" id="6.10.140.1230">
    <property type="match status" value="1"/>
</dbReference>
<keyword evidence="5" id="KW-0653">Protein transport</keyword>
<dbReference type="HOGENOM" id="CLU_086201_0_1_1"/>
<dbReference type="Proteomes" id="UP000002605">
    <property type="component" value="Chromosome 2"/>
</dbReference>
<accession>B9WB14</accession>
<dbReference type="eggNOG" id="KOG2910">
    <property type="taxonomic scope" value="Eukaryota"/>
</dbReference>
<evidence type="ECO:0000256" key="5">
    <source>
        <dbReference type="ARBA" id="ARBA00022927"/>
    </source>
</evidence>
<feature type="region of interest" description="Disordered" evidence="8">
    <location>
        <begin position="144"/>
        <end position="213"/>
    </location>
</feature>
<dbReference type="CGD" id="CAL0000165933">
    <property type="gene designation" value="Cd36_18060"/>
</dbReference>
<keyword evidence="7" id="KW-0175">Coiled coil</keyword>
<evidence type="ECO:0000256" key="2">
    <source>
        <dbReference type="ARBA" id="ARBA00006190"/>
    </source>
</evidence>
<dbReference type="VEuPathDB" id="FungiDB:CD36_18060"/>
<dbReference type="OrthoDB" id="441172at2759"/>
<dbReference type="PANTHER" id="PTHR22761">
    <property type="entry name" value="CHARGED MULTIVESICULAR BODY PROTEIN"/>
    <property type="match status" value="1"/>
</dbReference>
<evidence type="ECO:0000256" key="3">
    <source>
        <dbReference type="ARBA" id="ARBA00022448"/>
    </source>
</evidence>
<evidence type="ECO:0000313" key="10">
    <source>
        <dbReference type="EMBL" id="CAX43584.1"/>
    </source>
</evidence>
<dbReference type="EMBL" id="FM992689">
    <property type="protein sequence ID" value="CAX43584.1"/>
    <property type="molecule type" value="Genomic_DNA"/>
</dbReference>
<dbReference type="Pfam" id="PF03357">
    <property type="entry name" value="Snf7"/>
    <property type="match status" value="1"/>
</dbReference>
<feature type="coiled-coil region" evidence="7">
    <location>
        <begin position="13"/>
        <end position="40"/>
    </location>
</feature>
<organism evidence="10 11">
    <name type="scientific">Candida dubliniensis (strain CD36 / ATCC MYA-646 / CBS 7987 / NCPF 3949 / NRRL Y-17841)</name>
    <name type="common">Yeast</name>
    <dbReference type="NCBI Taxonomy" id="573826"/>
    <lineage>
        <taxon>Eukaryota</taxon>
        <taxon>Fungi</taxon>
        <taxon>Dikarya</taxon>
        <taxon>Ascomycota</taxon>
        <taxon>Saccharomycotina</taxon>
        <taxon>Pichiomycetes</taxon>
        <taxon>Debaryomycetaceae</taxon>
        <taxon>Candida/Lodderomyces clade</taxon>
        <taxon>Candida</taxon>
    </lineage>
</organism>
<evidence type="ECO:0000256" key="1">
    <source>
        <dbReference type="ARBA" id="ARBA00004608"/>
    </source>
</evidence>
<keyword evidence="6" id="KW-0472">Membrane</keyword>
<dbReference type="GO" id="GO:0005771">
    <property type="term" value="C:multivesicular body"/>
    <property type="evidence" value="ECO:0007669"/>
    <property type="project" value="TreeGrafter"/>
</dbReference>
<dbReference type="GO" id="GO:0006900">
    <property type="term" value="P:vesicle budding from membrane"/>
    <property type="evidence" value="ECO:0007669"/>
    <property type="project" value="TreeGrafter"/>
</dbReference>
<keyword evidence="4" id="KW-0967">Endosome</keyword>
<sequence length="213" mass="24537">MGQQPSTPKITAQDKAIFQLKQQRDKLKQYQKRLNTIIEKQTDLAKKAVLNKQPQKAKFYLRSKKQQESVINTTFDQLNNLEKLIGTIEYKLIEKDVVYGLQQGNRVLQKLNNEMQVEKIDALIDQLEDEKLKVDEVSELLGGANQLNRSEEEEVDQEFENLQKEIHGKNNQAKEEGNELPKIPDTKPMPDAPNTEIGEYEPQNKTSHEPIAI</sequence>
<feature type="compositionally biased region" description="Basic and acidic residues" evidence="8">
    <location>
        <begin position="161"/>
        <end position="185"/>
    </location>
</feature>
<evidence type="ECO:0000313" key="9">
    <source>
        <dbReference type="CGD" id="CAL0000165933"/>
    </source>
</evidence>
<dbReference type="RefSeq" id="XP_002418284.1">
    <property type="nucleotide sequence ID" value="XM_002418239.1"/>
</dbReference>
<evidence type="ECO:0000256" key="8">
    <source>
        <dbReference type="SAM" id="MobiDB-lite"/>
    </source>
</evidence>
<dbReference type="GO" id="GO:0000815">
    <property type="term" value="C:ESCRT III complex"/>
    <property type="evidence" value="ECO:0007669"/>
    <property type="project" value="TreeGrafter"/>
</dbReference>
<evidence type="ECO:0000313" key="11">
    <source>
        <dbReference type="Proteomes" id="UP000002605"/>
    </source>
</evidence>
<evidence type="ECO:0000256" key="4">
    <source>
        <dbReference type="ARBA" id="ARBA00022753"/>
    </source>
</evidence>